<evidence type="ECO:0000256" key="3">
    <source>
        <dbReference type="ARBA" id="ARBA00022692"/>
    </source>
</evidence>
<evidence type="ECO:0000256" key="1">
    <source>
        <dbReference type="ARBA" id="ARBA00004370"/>
    </source>
</evidence>
<evidence type="ECO:0000256" key="5">
    <source>
        <dbReference type="ARBA" id="ARBA00023136"/>
    </source>
</evidence>
<gene>
    <name evidence="8" type="ORF">ACHAXA_005553</name>
</gene>
<evidence type="ECO:0000256" key="2">
    <source>
        <dbReference type="ARBA" id="ARBA00009160"/>
    </source>
</evidence>
<evidence type="ECO:0000313" key="9">
    <source>
        <dbReference type="Proteomes" id="UP001530377"/>
    </source>
</evidence>
<protein>
    <recommendedName>
        <fullName evidence="7">EF-hand domain-containing protein</fullName>
    </recommendedName>
</protein>
<evidence type="ECO:0000256" key="6">
    <source>
        <dbReference type="SAM" id="Phobius"/>
    </source>
</evidence>
<accession>A0ABD3RFP7</accession>
<dbReference type="PANTHER" id="PTHR21346:SF0">
    <property type="entry name" value="RE45833P"/>
    <property type="match status" value="1"/>
</dbReference>
<dbReference type="PANTHER" id="PTHR21346">
    <property type="entry name" value="FUN14 DOMAIN CONTAINING"/>
    <property type="match status" value="1"/>
</dbReference>
<dbReference type="EMBL" id="JALLPB020000229">
    <property type="protein sequence ID" value="KAL3811887.1"/>
    <property type="molecule type" value="Genomic_DNA"/>
</dbReference>
<keyword evidence="9" id="KW-1185">Reference proteome</keyword>
<keyword evidence="4 6" id="KW-1133">Transmembrane helix</keyword>
<comment type="caution">
    <text evidence="8">The sequence shown here is derived from an EMBL/GenBank/DDBJ whole genome shotgun (WGS) entry which is preliminary data.</text>
</comment>
<feature type="transmembrane region" description="Helical" evidence="6">
    <location>
        <begin position="50"/>
        <end position="72"/>
    </location>
</feature>
<reference evidence="8 9" key="1">
    <citation type="submission" date="2024-10" db="EMBL/GenBank/DDBJ databases">
        <title>Updated reference genomes for cyclostephanoid diatoms.</title>
        <authorList>
            <person name="Roberts W.R."/>
            <person name="Alverson A.J."/>
        </authorList>
    </citation>
    <scope>NUCLEOTIDE SEQUENCE [LARGE SCALE GENOMIC DNA]</scope>
    <source>
        <strain evidence="8 9">AJA228-03</strain>
    </source>
</reference>
<evidence type="ECO:0000259" key="7">
    <source>
        <dbReference type="PROSITE" id="PS50222"/>
    </source>
</evidence>
<keyword evidence="3 6" id="KW-0812">Transmembrane</keyword>
<feature type="domain" description="EF-hand" evidence="7">
    <location>
        <begin position="73"/>
        <end position="108"/>
    </location>
</feature>
<dbReference type="InterPro" id="IPR002048">
    <property type="entry name" value="EF_hand_dom"/>
</dbReference>
<dbReference type="Proteomes" id="UP001530377">
    <property type="component" value="Unassembled WGS sequence"/>
</dbReference>
<comment type="similarity">
    <text evidence="2">Belongs to the FUN14 family.</text>
</comment>
<dbReference type="GO" id="GO:0016020">
    <property type="term" value="C:membrane"/>
    <property type="evidence" value="ECO:0007669"/>
    <property type="project" value="UniProtKB-SubCell"/>
</dbReference>
<dbReference type="PROSITE" id="PS00018">
    <property type="entry name" value="EF_HAND_1"/>
    <property type="match status" value="1"/>
</dbReference>
<dbReference type="AlphaFoldDB" id="A0ABD3RFP7"/>
<dbReference type="PROSITE" id="PS50222">
    <property type="entry name" value="EF_HAND_2"/>
    <property type="match status" value="1"/>
</dbReference>
<evidence type="ECO:0000313" key="8">
    <source>
        <dbReference type="EMBL" id="KAL3811887.1"/>
    </source>
</evidence>
<dbReference type="InterPro" id="IPR007014">
    <property type="entry name" value="FUN14"/>
</dbReference>
<organism evidence="8 9">
    <name type="scientific">Cyclostephanos tholiformis</name>
    <dbReference type="NCBI Taxonomy" id="382380"/>
    <lineage>
        <taxon>Eukaryota</taxon>
        <taxon>Sar</taxon>
        <taxon>Stramenopiles</taxon>
        <taxon>Ochrophyta</taxon>
        <taxon>Bacillariophyta</taxon>
        <taxon>Coscinodiscophyceae</taxon>
        <taxon>Thalassiosirophycidae</taxon>
        <taxon>Stephanodiscales</taxon>
        <taxon>Stephanodiscaceae</taxon>
        <taxon>Cyclostephanos</taxon>
    </lineage>
</organism>
<proteinExistence type="inferred from homology"/>
<sequence>MPDPYAPTNDDGDNFDSVLAPYKPFVSKLTISSLMGYFSAITAKRVGKSIAFVAGLGFIALQGMVYSGFVIVDWKKMEKSAVDALDTDDDGKITEQDVRTHLKKVMSSITYKIPDASGFGLGFMFGLKH</sequence>
<dbReference type="InterPro" id="IPR018247">
    <property type="entry name" value="EF_Hand_1_Ca_BS"/>
</dbReference>
<name>A0ABD3RFP7_9STRA</name>
<evidence type="ECO:0000256" key="4">
    <source>
        <dbReference type="ARBA" id="ARBA00022989"/>
    </source>
</evidence>
<comment type="subcellular location">
    <subcellularLocation>
        <location evidence="1">Membrane</location>
    </subcellularLocation>
</comment>
<dbReference type="Pfam" id="PF04930">
    <property type="entry name" value="FUN14"/>
    <property type="match status" value="1"/>
</dbReference>
<keyword evidence="5 6" id="KW-0472">Membrane</keyword>